<name>I1CYR7_9PSEU</name>
<gene>
    <name evidence="1" type="ORF">SacglDRAFT_00903</name>
</gene>
<reference evidence="1 2" key="1">
    <citation type="submission" date="2011-09" db="EMBL/GenBank/DDBJ databases">
        <authorList>
            <consortium name="US DOE Joint Genome Institute (JGI-PGF)"/>
            <person name="Lucas S."/>
            <person name="Han J."/>
            <person name="Lapidus A."/>
            <person name="Cheng J.-F."/>
            <person name="Goodwin L."/>
            <person name="Pitluck S."/>
            <person name="Peters L."/>
            <person name="Land M.L."/>
            <person name="Hauser L."/>
            <person name="Brambilla E."/>
            <person name="Klenk H.-P."/>
            <person name="Woyke T.J."/>
        </authorList>
    </citation>
    <scope>NUCLEOTIDE SEQUENCE [LARGE SCALE GENOMIC DNA]</scope>
    <source>
        <strain evidence="1 2">K62</strain>
    </source>
</reference>
<evidence type="ECO:0000313" key="1">
    <source>
        <dbReference type="EMBL" id="EIE97841.1"/>
    </source>
</evidence>
<dbReference type="AlphaFoldDB" id="I1CYR7"/>
<proteinExistence type="predicted"/>
<keyword evidence="2" id="KW-1185">Reference proteome</keyword>
<evidence type="ECO:0000313" key="2">
    <source>
        <dbReference type="Proteomes" id="UP000005087"/>
    </source>
</evidence>
<dbReference type="HOGENOM" id="CLU_2847230_0_0_11"/>
<sequence>MTRCRLRERATSTGYGRAGPVEGVPLIVTSFVLDYRDDEAGSALSVAASGFDTDTRRRGRTGATR</sequence>
<protein>
    <submittedName>
        <fullName evidence="1">Uncharacterized protein</fullName>
    </submittedName>
</protein>
<dbReference type="Proteomes" id="UP000005087">
    <property type="component" value="Chromosome"/>
</dbReference>
<organism evidence="1 2">
    <name type="scientific">Saccharomonospora glauca K62</name>
    <dbReference type="NCBI Taxonomy" id="928724"/>
    <lineage>
        <taxon>Bacteria</taxon>
        <taxon>Bacillati</taxon>
        <taxon>Actinomycetota</taxon>
        <taxon>Actinomycetes</taxon>
        <taxon>Pseudonocardiales</taxon>
        <taxon>Pseudonocardiaceae</taxon>
        <taxon>Saccharomonospora</taxon>
    </lineage>
</organism>
<dbReference type="EMBL" id="CM001484">
    <property type="protein sequence ID" value="EIE97841.1"/>
    <property type="molecule type" value="Genomic_DNA"/>
</dbReference>
<dbReference type="STRING" id="928724.SacglDRAFT_00903"/>
<reference evidence="2" key="2">
    <citation type="submission" date="2012-01" db="EMBL/GenBank/DDBJ databases">
        <title>Noncontiguous Finished sequence of chromosome of Saccharomonospora glauca K62.</title>
        <authorList>
            <consortium name="US DOE Joint Genome Institute"/>
            <person name="Lucas S."/>
            <person name="Han J."/>
            <person name="Lapidus A."/>
            <person name="Cheng J.-F."/>
            <person name="Goodwin L."/>
            <person name="Pitluck S."/>
            <person name="Peters L."/>
            <person name="Mikhailova N."/>
            <person name="Held B."/>
            <person name="Detter J.C."/>
            <person name="Han C."/>
            <person name="Tapia R."/>
            <person name="Land M."/>
            <person name="Hauser L."/>
            <person name="Kyrpides N."/>
            <person name="Ivanova N."/>
            <person name="Pagani I."/>
            <person name="Brambilla E.-M."/>
            <person name="Klenk H.-P."/>
            <person name="Woyke T."/>
        </authorList>
    </citation>
    <scope>NUCLEOTIDE SEQUENCE [LARGE SCALE GENOMIC DNA]</scope>
    <source>
        <strain evidence="2">K62</strain>
    </source>
</reference>
<accession>I1CYR7</accession>